<dbReference type="SUPFAM" id="SSF55811">
    <property type="entry name" value="Nudix"/>
    <property type="match status" value="1"/>
</dbReference>
<keyword evidence="2 3" id="KW-0378">Hydrolase</keyword>
<dbReference type="InterPro" id="IPR015797">
    <property type="entry name" value="NUDIX_hydrolase-like_dom_sf"/>
</dbReference>
<protein>
    <submittedName>
        <fullName evidence="5">NUDIX hydrolase</fullName>
    </submittedName>
</protein>
<dbReference type="GO" id="GO:0016787">
    <property type="term" value="F:hydrolase activity"/>
    <property type="evidence" value="ECO:0007669"/>
    <property type="project" value="UniProtKB-KW"/>
</dbReference>
<dbReference type="AlphaFoldDB" id="A0A6M9PNT8"/>
<dbReference type="Pfam" id="PF00293">
    <property type="entry name" value="NUDIX"/>
    <property type="match status" value="1"/>
</dbReference>
<dbReference type="PROSITE" id="PS51462">
    <property type="entry name" value="NUDIX"/>
    <property type="match status" value="1"/>
</dbReference>
<dbReference type="PROSITE" id="PS00893">
    <property type="entry name" value="NUDIX_BOX"/>
    <property type="match status" value="1"/>
</dbReference>
<evidence type="ECO:0000256" key="2">
    <source>
        <dbReference type="ARBA" id="ARBA00022801"/>
    </source>
</evidence>
<organism evidence="5 6">
    <name type="scientific">Polynucleobacter arcticus</name>
    <dbReference type="NCBI Taxonomy" id="1743165"/>
    <lineage>
        <taxon>Bacteria</taxon>
        <taxon>Pseudomonadati</taxon>
        <taxon>Pseudomonadota</taxon>
        <taxon>Betaproteobacteria</taxon>
        <taxon>Burkholderiales</taxon>
        <taxon>Burkholderiaceae</taxon>
        <taxon>Polynucleobacter</taxon>
    </lineage>
</organism>
<dbReference type="InterPro" id="IPR000086">
    <property type="entry name" value="NUDIX_hydrolase_dom"/>
</dbReference>
<dbReference type="PANTHER" id="PTHR43736:SF1">
    <property type="entry name" value="DIHYDRONEOPTERIN TRIPHOSPHATE DIPHOSPHATASE"/>
    <property type="match status" value="1"/>
</dbReference>
<dbReference type="EMBL" id="CP028940">
    <property type="protein sequence ID" value="QKM61562.1"/>
    <property type="molecule type" value="Genomic_DNA"/>
</dbReference>
<dbReference type="Proteomes" id="UP000501090">
    <property type="component" value="Chromosome"/>
</dbReference>
<evidence type="ECO:0000256" key="3">
    <source>
        <dbReference type="RuleBase" id="RU003476"/>
    </source>
</evidence>
<comment type="similarity">
    <text evidence="3">Belongs to the Nudix hydrolase family.</text>
</comment>
<evidence type="ECO:0000313" key="6">
    <source>
        <dbReference type="Proteomes" id="UP000501090"/>
    </source>
</evidence>
<evidence type="ECO:0000259" key="4">
    <source>
        <dbReference type="PROSITE" id="PS51462"/>
    </source>
</evidence>
<dbReference type="InterPro" id="IPR020476">
    <property type="entry name" value="Nudix_hydrolase"/>
</dbReference>
<keyword evidence="6" id="KW-1185">Reference proteome</keyword>
<dbReference type="CDD" id="cd03674">
    <property type="entry name" value="NUDIX_Hydrolase"/>
    <property type="match status" value="1"/>
</dbReference>
<dbReference type="PRINTS" id="PR00502">
    <property type="entry name" value="NUDIXFAMILY"/>
</dbReference>
<name>A0A6M9PNT8_9BURK</name>
<gene>
    <name evidence="5" type="ORF">DN92_07370</name>
</gene>
<dbReference type="Gene3D" id="3.90.79.10">
    <property type="entry name" value="Nucleoside Triphosphate Pyrophosphohydrolase"/>
    <property type="match status" value="1"/>
</dbReference>
<comment type="cofactor">
    <cofactor evidence="1">
        <name>Mg(2+)</name>
        <dbReference type="ChEBI" id="CHEBI:18420"/>
    </cofactor>
</comment>
<accession>A0A6M9PNT8</accession>
<evidence type="ECO:0000256" key="1">
    <source>
        <dbReference type="ARBA" id="ARBA00001946"/>
    </source>
</evidence>
<evidence type="ECO:0000313" key="5">
    <source>
        <dbReference type="EMBL" id="QKM61562.1"/>
    </source>
</evidence>
<dbReference type="KEGG" id="pard:DN92_07370"/>
<proteinExistence type="inferred from homology"/>
<sequence>MIDQISGAATHSPFKCTCDQVLSSDDPYSRSTKAGHITASGLVIKDGKALLIFHPHLKRWFQPGGHIDEGETPIEAAIREVFEETGVTCRTLVEHSEPIDIDLHEIPANPKKGEDKHLHIDLLFLLEMLKEGDSMEAMEKAWVPFEKITNTRLRRTIDKLQSVV</sequence>
<feature type="domain" description="Nudix hydrolase" evidence="4">
    <location>
        <begin position="34"/>
        <end position="164"/>
    </location>
</feature>
<dbReference type="PANTHER" id="PTHR43736">
    <property type="entry name" value="ADP-RIBOSE PYROPHOSPHATASE"/>
    <property type="match status" value="1"/>
</dbReference>
<dbReference type="InterPro" id="IPR020084">
    <property type="entry name" value="NUDIX_hydrolase_CS"/>
</dbReference>
<reference evidence="5 6" key="1">
    <citation type="submission" date="2018-04" db="EMBL/GenBank/DDBJ databases">
        <title>Polynucleobacter sp. UK-Long2-W17 genome.</title>
        <authorList>
            <person name="Hahn M.W."/>
        </authorList>
    </citation>
    <scope>NUCLEOTIDE SEQUENCE [LARGE SCALE GENOMIC DNA]</scope>
    <source>
        <strain evidence="5 6">UK-Long2-W17</strain>
    </source>
</reference>